<organism evidence="1 2">
    <name type="scientific">Aliarcobacter cryaerophilus</name>
    <dbReference type="NCBI Taxonomy" id="28198"/>
    <lineage>
        <taxon>Bacteria</taxon>
        <taxon>Pseudomonadati</taxon>
        <taxon>Campylobacterota</taxon>
        <taxon>Epsilonproteobacteria</taxon>
        <taxon>Campylobacterales</taxon>
        <taxon>Arcobacteraceae</taxon>
        <taxon>Aliarcobacter</taxon>
    </lineage>
</organism>
<dbReference type="Proteomes" id="UP000238811">
    <property type="component" value="Unassembled WGS sequence"/>
</dbReference>
<dbReference type="Gene3D" id="1.25.40.10">
    <property type="entry name" value="Tetratricopeptide repeat domain"/>
    <property type="match status" value="1"/>
</dbReference>
<dbReference type="InterPro" id="IPR011990">
    <property type="entry name" value="TPR-like_helical_dom_sf"/>
</dbReference>
<accession>A0A2S9TRG5</accession>
<protein>
    <recommendedName>
        <fullName evidence="3">Tetratricopeptide repeat protein</fullName>
    </recommendedName>
</protein>
<evidence type="ECO:0000313" key="1">
    <source>
        <dbReference type="EMBL" id="PRN01432.1"/>
    </source>
</evidence>
<dbReference type="Gene3D" id="3.40.50.11820">
    <property type="match status" value="1"/>
</dbReference>
<dbReference type="InterPro" id="IPR043149">
    <property type="entry name" value="TagF_N"/>
</dbReference>
<proteinExistence type="predicted"/>
<evidence type="ECO:0008006" key="3">
    <source>
        <dbReference type="Google" id="ProtNLM"/>
    </source>
</evidence>
<sequence>MSNLTIKEYKKAFVLEDNKNYTLAEKSYQIAVENDNNFGSKELGIGVLHQFYGFFEKAIKEYKKELEKELKDESLDKIYLNLALCLDRSHFYEEAIFYYKKTSTNEGFVNYRVSELYKKLKDFELSNNYLEKLKIKKIVPKFEWKHGISYGAFMQDERLKTTNYFVSLYEELEKVEDRAFFESFEAKAFDNIAFDILENLLSKNYIKSAIFAIDDLRKIPDILKKRADIRFVLKDSLDYIEALTNSKLIVSNSILPDYFVRGENQQLLDYSSFRKDFPKNSRVFKAILSKNLLQATHILSKDDTDIFLKNSSISYIFDEKIEKYIKDFDFSTFLEEAKNRTKKDKKNILIYIESFINNKVDSAFYNFLKIIPKDRYDITLLVDFEVLKNGDRFEKIEQNISKDIKILTKYHDIIESLEEKEISEYLNRNKKMANKDMEDIFLNAKKREAKRFLGENSFDFAINFSGFDIKCLTFFAGISSKKKIVFSHFEKNLEDITRYSNLYGVFSQYRWFDTIVINQKQTNLTKEYFIKEFELEKQNIVFINNILDIEESKKELLSLLEV</sequence>
<evidence type="ECO:0000313" key="2">
    <source>
        <dbReference type="Proteomes" id="UP000238811"/>
    </source>
</evidence>
<name>A0A2S9TRG5_9BACT</name>
<dbReference type="AlphaFoldDB" id="A0A2S9TRG5"/>
<reference evidence="1 2" key="1">
    <citation type="submission" date="2017-09" db="EMBL/GenBank/DDBJ databases">
        <title>Reassesment of A. cryaerophilus.</title>
        <authorList>
            <person name="Perez-Cataluna A."/>
            <person name="Collado L."/>
            <person name="Salgado O."/>
            <person name="Lefinanco V."/>
            <person name="Figueras M.J."/>
        </authorList>
    </citation>
    <scope>NUCLEOTIDE SEQUENCE [LARGE SCALE GENOMIC DNA]</scope>
    <source>
        <strain evidence="1 2">LMG 10229</strain>
    </source>
</reference>
<dbReference type="SUPFAM" id="SSF48452">
    <property type="entry name" value="TPR-like"/>
    <property type="match status" value="1"/>
</dbReference>
<dbReference type="EMBL" id="NXGD01000001">
    <property type="protein sequence ID" value="PRN01432.1"/>
    <property type="molecule type" value="Genomic_DNA"/>
</dbReference>
<gene>
    <name evidence="1" type="ORF">CJ668_00190</name>
</gene>
<comment type="caution">
    <text evidence="1">The sequence shown here is derived from an EMBL/GenBank/DDBJ whole genome shotgun (WGS) entry which is preliminary data.</text>
</comment>